<keyword evidence="1" id="KW-0472">Membrane</keyword>
<gene>
    <name evidence="2" type="ORF">KIKIMORA_01990</name>
</gene>
<evidence type="ECO:0000313" key="2">
    <source>
        <dbReference type="EMBL" id="USN15345.1"/>
    </source>
</evidence>
<feature type="transmembrane region" description="Helical" evidence="1">
    <location>
        <begin position="7"/>
        <end position="29"/>
    </location>
</feature>
<reference evidence="2 3" key="1">
    <citation type="submission" date="2022-05" db="EMBL/GenBank/DDBJ databases">
        <authorList>
            <person name="Friedrich I."/>
            <person name="Poehlein A."/>
            <person name="Schneider D."/>
            <person name="Hertel R."/>
            <person name="Daniel R."/>
        </authorList>
    </citation>
    <scope>NUCLEOTIDE SEQUENCE [LARGE SCALE GENOMIC DNA]</scope>
</reference>
<proteinExistence type="predicted"/>
<feature type="transmembrane region" description="Helical" evidence="1">
    <location>
        <begin position="35"/>
        <end position="53"/>
    </location>
</feature>
<keyword evidence="1" id="KW-1133">Transmembrane helix</keyword>
<organism evidence="2 3">
    <name type="scientific">Brevundimonas phage vB_BpoS-Kikimora</name>
    <dbReference type="NCBI Taxonomy" id="2948601"/>
    <lineage>
        <taxon>Viruses</taxon>
        <taxon>Duplodnaviria</taxon>
        <taxon>Heunggongvirae</taxon>
        <taxon>Uroviricota</taxon>
        <taxon>Caudoviricetes</taxon>
        <taxon>Jeanschmidtviridae</taxon>
        <taxon>Kikimoravirus</taxon>
        <taxon>Kikimoravirus kikimora</taxon>
    </lineage>
</organism>
<sequence>MKKELPILVGFLLFGVVLYMGIGSIAWLMRHVLQGVMIGGGMYGAFCLARLLWKPRG</sequence>
<keyword evidence="1" id="KW-0812">Transmembrane</keyword>
<protein>
    <submittedName>
        <fullName evidence="2">Uncharacterized protein</fullName>
    </submittedName>
</protein>
<evidence type="ECO:0000256" key="1">
    <source>
        <dbReference type="SAM" id="Phobius"/>
    </source>
</evidence>
<accession>A0A9E7MRT6</accession>
<name>A0A9E7MRT6_9CAUD</name>
<dbReference type="Proteomes" id="UP001056576">
    <property type="component" value="Segment"/>
</dbReference>
<evidence type="ECO:0000313" key="3">
    <source>
        <dbReference type="Proteomes" id="UP001056576"/>
    </source>
</evidence>
<dbReference type="EMBL" id="ON529857">
    <property type="protein sequence ID" value="USN15345.1"/>
    <property type="molecule type" value="Genomic_DNA"/>
</dbReference>
<keyword evidence="3" id="KW-1185">Reference proteome</keyword>